<reference evidence="2 3" key="1">
    <citation type="submission" date="2023-03" db="EMBL/GenBank/DDBJ databases">
        <authorList>
            <person name="Kaur S."/>
            <person name="Espinosa-Saiz D."/>
            <person name="Velazquez E."/>
            <person name="Menendez E."/>
            <person name="diCenzo G.C."/>
        </authorList>
    </citation>
    <scope>NUCLEOTIDE SEQUENCE [LARGE SCALE GENOMIC DNA]</scope>
    <source>
        <strain evidence="2 3">LMG 24692</strain>
    </source>
</reference>
<dbReference type="PANTHER" id="PTHR43305">
    <property type="entry name" value="FAMILY N-ACETYLTRANSFERASE, PUTATIVE (AFU_ORTHOLOGUE AFUA_2G01380)-RELATED"/>
    <property type="match status" value="1"/>
</dbReference>
<evidence type="ECO:0000313" key="3">
    <source>
        <dbReference type="Proteomes" id="UP001229355"/>
    </source>
</evidence>
<dbReference type="Gene3D" id="3.40.630.30">
    <property type="match status" value="1"/>
</dbReference>
<feature type="domain" description="N-acetyltransferase" evidence="1">
    <location>
        <begin position="1"/>
        <end position="168"/>
    </location>
</feature>
<keyword evidence="2" id="KW-0012">Acyltransferase</keyword>
<gene>
    <name evidence="2" type="ORF">PZN02_002224</name>
</gene>
<accession>A0ABY8D7E2</accession>
<name>A0ABY8D7E2_9HYPH</name>
<proteinExistence type="predicted"/>
<dbReference type="InterPro" id="IPR000182">
    <property type="entry name" value="GNAT_dom"/>
</dbReference>
<protein>
    <submittedName>
        <fullName evidence="2">GNAT family N-acetyltransferase</fullName>
        <ecNumber evidence="2">2.3.1.-</ecNumber>
    </submittedName>
</protein>
<evidence type="ECO:0000259" key="1">
    <source>
        <dbReference type="PROSITE" id="PS51186"/>
    </source>
</evidence>
<dbReference type="InterPro" id="IPR016181">
    <property type="entry name" value="Acyl_CoA_acyltransferase"/>
</dbReference>
<dbReference type="EC" id="2.3.1.-" evidence="2"/>
<dbReference type="CDD" id="cd04301">
    <property type="entry name" value="NAT_SF"/>
    <property type="match status" value="1"/>
</dbReference>
<keyword evidence="2" id="KW-0808">Transferase</keyword>
<dbReference type="Proteomes" id="UP001229355">
    <property type="component" value="Chromosome 1"/>
</dbReference>
<dbReference type="PANTHER" id="PTHR43305:SF1">
    <property type="entry name" value="FAMILY N-ACETYLTRANSFERASE, PUTATIVE (AFU_ORTHOLOGUE AFUA_2G01380)-RELATED"/>
    <property type="match status" value="1"/>
</dbReference>
<evidence type="ECO:0000313" key="2">
    <source>
        <dbReference type="EMBL" id="WEX85977.1"/>
    </source>
</evidence>
<keyword evidence="3" id="KW-1185">Reference proteome</keyword>
<dbReference type="RefSeq" id="WP_280658058.1">
    <property type="nucleotide sequence ID" value="NZ_CP120373.1"/>
</dbReference>
<organism evidence="2 3">
    <name type="scientific">Sinorhizobium garamanticum</name>
    <dbReference type="NCBI Taxonomy" id="680247"/>
    <lineage>
        <taxon>Bacteria</taxon>
        <taxon>Pseudomonadati</taxon>
        <taxon>Pseudomonadota</taxon>
        <taxon>Alphaproteobacteria</taxon>
        <taxon>Hyphomicrobiales</taxon>
        <taxon>Rhizobiaceae</taxon>
        <taxon>Sinorhizobium/Ensifer group</taxon>
        <taxon>Sinorhizobium</taxon>
    </lineage>
</organism>
<dbReference type="InterPro" id="IPR052777">
    <property type="entry name" value="Acetyltransferase_Enz"/>
</dbReference>
<sequence length="177" mass="19613">MTIRSAASADDYGAFGALIQEYTDWCRARYAHDRWFVDAAFGHQSLDAELRNLPAAYGPPNGKTLLATVGDQIHGACAYRKLSDEICEMKRLFVPARFQGHGIGRRLGEAIMAAASADGYTLMRLDTASRLTEAIALYKSLGFSNCPPYQQYPDDLMPHIVFMERELGAPTARFLKS</sequence>
<dbReference type="Pfam" id="PF13508">
    <property type="entry name" value="Acetyltransf_7"/>
    <property type="match status" value="1"/>
</dbReference>
<dbReference type="GO" id="GO:0016746">
    <property type="term" value="F:acyltransferase activity"/>
    <property type="evidence" value="ECO:0007669"/>
    <property type="project" value="UniProtKB-KW"/>
</dbReference>
<dbReference type="PROSITE" id="PS51186">
    <property type="entry name" value="GNAT"/>
    <property type="match status" value="1"/>
</dbReference>
<dbReference type="SUPFAM" id="SSF55729">
    <property type="entry name" value="Acyl-CoA N-acyltransferases (Nat)"/>
    <property type="match status" value="1"/>
</dbReference>
<dbReference type="EMBL" id="CP120373">
    <property type="protein sequence ID" value="WEX85977.1"/>
    <property type="molecule type" value="Genomic_DNA"/>
</dbReference>